<accession>A0A9W8I126</accession>
<dbReference type="OrthoDB" id="191601at2759"/>
<dbReference type="PANTHER" id="PTHR17985:SF8">
    <property type="entry name" value="TRANSPORT AND GOLGI ORGANIZATION PROTEIN 2 HOMOLOG"/>
    <property type="match status" value="1"/>
</dbReference>
<gene>
    <name evidence="1" type="ORF">H4R20_003199</name>
</gene>
<dbReference type="EMBL" id="JANBUO010000629">
    <property type="protein sequence ID" value="KAJ2802646.1"/>
    <property type="molecule type" value="Genomic_DNA"/>
</dbReference>
<evidence type="ECO:0000313" key="1">
    <source>
        <dbReference type="EMBL" id="KAJ2802646.1"/>
    </source>
</evidence>
<proteinExistence type="predicted"/>
<dbReference type="Proteomes" id="UP001140094">
    <property type="component" value="Unassembled WGS sequence"/>
</dbReference>
<evidence type="ECO:0008006" key="3">
    <source>
        <dbReference type="Google" id="ProtNLM"/>
    </source>
</evidence>
<keyword evidence="2" id="KW-1185">Reference proteome</keyword>
<protein>
    <recommendedName>
        <fullName evidence="3">DUF833-domain-containing protein</fullName>
    </recommendedName>
</protein>
<sequence>MCIAFWRLGSKEHLDGYSLVLAFNRDEYFQRPTQGFHIWKAHPHICAPLDLKPEQEEHRGSWIGVNRQGRLALLTNYREKVPHHDGKISRGALVRDFLLDTPATPGGQTLSQNDKGMVMEYAKKIFEERELYDGFNLVLFDLLPEQMTAVYVTNRGEDGKGGRGSLRVLEQDSVIGLSNSTIGDLSWPKVCNGKTRFSDILQERAEKNTDEQDTKTIMKLMEMMRDNSPFDRDALPQKLDDLKQCIFVPRLTGNIRLLESESYGTRSTNVLLLRGSKLTIAECNYPDDKADSCMDAVDTNIMYFNLNQSPKSVL</sequence>
<reference evidence="1" key="1">
    <citation type="submission" date="2022-07" db="EMBL/GenBank/DDBJ databases">
        <title>Phylogenomic reconstructions and comparative analyses of Kickxellomycotina fungi.</title>
        <authorList>
            <person name="Reynolds N.K."/>
            <person name="Stajich J.E."/>
            <person name="Barry K."/>
            <person name="Grigoriev I.V."/>
            <person name="Crous P."/>
            <person name="Smith M.E."/>
        </authorList>
    </citation>
    <scope>NUCLEOTIDE SEQUENCE</scope>
    <source>
        <strain evidence="1">NRRL 1565</strain>
    </source>
</reference>
<dbReference type="PANTHER" id="PTHR17985">
    <property type="entry name" value="SER/THR-RICH PROTEIN T10 IN DGCR REGION"/>
    <property type="match status" value="1"/>
</dbReference>
<dbReference type="AlphaFoldDB" id="A0A9W8I126"/>
<comment type="caution">
    <text evidence="1">The sequence shown here is derived from an EMBL/GenBank/DDBJ whole genome shotgun (WGS) entry which is preliminary data.</text>
</comment>
<dbReference type="InterPro" id="IPR008551">
    <property type="entry name" value="TANGO2"/>
</dbReference>
<organism evidence="1 2">
    <name type="scientific">Coemansia guatemalensis</name>
    <dbReference type="NCBI Taxonomy" id="2761395"/>
    <lineage>
        <taxon>Eukaryota</taxon>
        <taxon>Fungi</taxon>
        <taxon>Fungi incertae sedis</taxon>
        <taxon>Zoopagomycota</taxon>
        <taxon>Kickxellomycotina</taxon>
        <taxon>Kickxellomycetes</taxon>
        <taxon>Kickxellales</taxon>
        <taxon>Kickxellaceae</taxon>
        <taxon>Coemansia</taxon>
    </lineage>
</organism>
<evidence type="ECO:0000313" key="2">
    <source>
        <dbReference type="Proteomes" id="UP001140094"/>
    </source>
</evidence>
<dbReference type="Pfam" id="PF05742">
    <property type="entry name" value="TANGO2"/>
    <property type="match status" value="1"/>
</dbReference>
<name>A0A9W8I126_9FUNG</name>